<dbReference type="ChiTaRS" id="WFS1">
    <property type="organism name" value="human"/>
</dbReference>
<reference evidence="2" key="1">
    <citation type="journal article" date="2016" name="Cell">
        <title>Widespread Expansion of Protein Interaction Capabilities by Alternative Splicing.</title>
        <authorList>
            <person name="Yang X."/>
            <person name="Coulombe-Huntington J."/>
            <person name="Kang S."/>
            <person name="Sheynkman G.M."/>
            <person name="Hao T."/>
            <person name="Richardson A."/>
            <person name="Sun S."/>
            <person name="Yang F."/>
            <person name="Shen Y.A."/>
            <person name="Murray R."/>
            <person name="Spirohn K."/>
            <person name="Begg B.E."/>
            <person name="Duran-Frigola M."/>
            <person name="MacWilliams A."/>
            <person name="Pevzner S.J."/>
            <person name="Zhong Q."/>
            <person name="Trigg S.A."/>
            <person name="Tam S."/>
            <person name="Ghamsari L."/>
            <person name="Sahni N."/>
            <person name="Yi S."/>
            <person name="Rodriguez M.D."/>
            <person name="Balcha D."/>
            <person name="Tan G."/>
            <person name="Costanzo M."/>
            <person name="Andrews B."/>
            <person name="Boone C."/>
            <person name="Zhou X.J."/>
            <person name="Salehi-Ashtiani K."/>
            <person name="Charloteaux B."/>
            <person name="Chen A."/>
            <person name="Calderwood M.A."/>
            <person name="Aloy P."/>
            <person name="Roth F.P."/>
            <person name="Hill D.E."/>
            <person name="Iakoucheva L.M."/>
            <person name="Xia Y."/>
            <person name="Vidal M."/>
        </authorList>
    </citation>
    <scope>NUCLEOTIDE SEQUENCE</scope>
</reference>
<evidence type="ECO:0000256" key="1">
    <source>
        <dbReference type="SAM" id="MobiDB-lite"/>
    </source>
</evidence>
<dbReference type="EMBL" id="KU178396">
    <property type="protein sequence ID" value="ALQ33854.1"/>
    <property type="molecule type" value="mRNA"/>
</dbReference>
<organism evidence="2">
    <name type="scientific">Homo sapiens</name>
    <name type="common">Human</name>
    <dbReference type="NCBI Taxonomy" id="9606"/>
    <lineage>
        <taxon>Eukaryota</taxon>
        <taxon>Metazoa</taxon>
        <taxon>Chordata</taxon>
        <taxon>Craniata</taxon>
        <taxon>Vertebrata</taxon>
        <taxon>Euteleostomi</taxon>
        <taxon>Mammalia</taxon>
        <taxon>Eutheria</taxon>
        <taxon>Euarchontoglires</taxon>
        <taxon>Primates</taxon>
        <taxon>Haplorrhini</taxon>
        <taxon>Catarrhini</taxon>
        <taxon>Hominidae</taxon>
        <taxon>Homo</taxon>
    </lineage>
</organism>
<proteinExistence type="evidence at transcript level"/>
<dbReference type="AlphaFoldDB" id="A0A0S2Z4V4"/>
<dbReference type="PeptideAtlas" id="A0A0S2Z4V4"/>
<sequence>MDSNTAPLGPSCPQPPPAPQPQARSRLNATASSSSAPSWRAAWAASGLSSSSRPSAASTAWPSSHPPGGT</sequence>
<name>A0A0S2Z4V4_HUMAN</name>
<dbReference type="OrthoDB" id="5865303at2759"/>
<feature type="compositionally biased region" description="Low complexity" evidence="1">
    <location>
        <begin position="31"/>
        <end position="63"/>
    </location>
</feature>
<evidence type="ECO:0000313" key="2">
    <source>
        <dbReference type="EMBL" id="ALQ33854.1"/>
    </source>
</evidence>
<gene>
    <name evidence="2" type="primary">WFS1</name>
</gene>
<feature type="compositionally biased region" description="Pro residues" evidence="1">
    <location>
        <begin position="10"/>
        <end position="20"/>
    </location>
</feature>
<accession>A0A0S2Z4V4</accession>
<feature type="region of interest" description="Disordered" evidence="1">
    <location>
        <begin position="1"/>
        <end position="70"/>
    </location>
</feature>
<protein>
    <submittedName>
        <fullName evidence="2">Wolfram syndrome 1 isoform 2</fullName>
    </submittedName>
</protein>